<dbReference type="InterPro" id="IPR001387">
    <property type="entry name" value="Cro/C1-type_HTH"/>
</dbReference>
<dbReference type="Pfam" id="PF13560">
    <property type="entry name" value="HTH_31"/>
    <property type="match status" value="1"/>
</dbReference>
<dbReference type="InterPro" id="IPR010982">
    <property type="entry name" value="Lambda_DNA-bd_dom_sf"/>
</dbReference>
<dbReference type="CDD" id="cd00093">
    <property type="entry name" value="HTH_XRE"/>
    <property type="match status" value="1"/>
</dbReference>
<evidence type="ECO:0000313" key="2">
    <source>
        <dbReference type="EMBL" id="WSD16554.1"/>
    </source>
</evidence>
<dbReference type="Proteomes" id="UP001340816">
    <property type="component" value="Chromosome"/>
</dbReference>
<dbReference type="SMART" id="SM00530">
    <property type="entry name" value="HTH_XRE"/>
    <property type="match status" value="1"/>
</dbReference>
<protein>
    <submittedName>
        <fullName evidence="2">Helix-turn-helix transcriptional regulator</fullName>
    </submittedName>
</protein>
<dbReference type="SUPFAM" id="SSF47413">
    <property type="entry name" value="lambda repressor-like DNA-binding domains"/>
    <property type="match status" value="1"/>
</dbReference>
<evidence type="ECO:0000313" key="3">
    <source>
        <dbReference type="Proteomes" id="UP001340816"/>
    </source>
</evidence>
<evidence type="ECO:0000259" key="1">
    <source>
        <dbReference type="PROSITE" id="PS50943"/>
    </source>
</evidence>
<sequence length="283" mass="31166">MPARTQPTARQVRLGGELRKLREAAGLSSGDAAGLLGVAPAQMSQMEAGNVGISAERVRRLASHYACPDGELVDALADMAADRTRGWWAEYRGILPPGFLDLAELEHHARYLWEIGTTHVPGLLQTEDYARAVFSYRVPELPESELGPRVEHRMRRKVVIQREAAVEYEAVVHESVLRTRVADRRVARAQLDELLRQSEHPHVTVRVIPFDADGFAGASAALLYAGGPVPGLDTVRRDAPYGAVFLDAASQLLAMRTLFRKVESAALTATLSQDYMHRLAKEL</sequence>
<name>A0ABZ1HEN0_STRPH</name>
<organism evidence="2 3">
    <name type="scientific">Streptomyces phaeochromogenes</name>
    <dbReference type="NCBI Taxonomy" id="1923"/>
    <lineage>
        <taxon>Bacteria</taxon>
        <taxon>Bacillati</taxon>
        <taxon>Actinomycetota</taxon>
        <taxon>Actinomycetes</taxon>
        <taxon>Kitasatosporales</taxon>
        <taxon>Streptomycetaceae</taxon>
        <taxon>Streptomyces</taxon>
        <taxon>Streptomyces phaeochromogenes group</taxon>
    </lineage>
</organism>
<dbReference type="GeneID" id="93930167"/>
<dbReference type="Gene3D" id="1.10.260.40">
    <property type="entry name" value="lambda repressor-like DNA-binding domains"/>
    <property type="match status" value="1"/>
</dbReference>
<feature type="domain" description="HTH cro/C1-type" evidence="1">
    <location>
        <begin position="18"/>
        <end position="72"/>
    </location>
</feature>
<dbReference type="RefSeq" id="WP_266761619.1">
    <property type="nucleotide sequence ID" value="NZ_CP108011.1"/>
</dbReference>
<gene>
    <name evidence="2" type="ORF">OHB35_26760</name>
</gene>
<reference evidence="2 3" key="1">
    <citation type="submission" date="2022-10" db="EMBL/GenBank/DDBJ databases">
        <title>The complete genomes of actinobacterial strains from the NBC collection.</title>
        <authorList>
            <person name="Joergensen T.S."/>
            <person name="Alvarez Arevalo M."/>
            <person name="Sterndorff E.B."/>
            <person name="Faurdal D."/>
            <person name="Vuksanovic O."/>
            <person name="Mourched A.-S."/>
            <person name="Charusanti P."/>
            <person name="Shaw S."/>
            <person name="Blin K."/>
            <person name="Weber T."/>
        </authorList>
    </citation>
    <scope>NUCLEOTIDE SEQUENCE [LARGE SCALE GENOMIC DNA]</scope>
    <source>
        <strain evidence="2 3">NBC 01752</strain>
    </source>
</reference>
<keyword evidence="3" id="KW-1185">Reference proteome</keyword>
<proteinExistence type="predicted"/>
<dbReference type="PROSITE" id="PS50943">
    <property type="entry name" value="HTH_CROC1"/>
    <property type="match status" value="1"/>
</dbReference>
<dbReference type="Pfam" id="PF19054">
    <property type="entry name" value="DUF5753"/>
    <property type="match status" value="1"/>
</dbReference>
<accession>A0ABZ1HEN0</accession>
<dbReference type="EMBL" id="CP109135">
    <property type="protein sequence ID" value="WSD16554.1"/>
    <property type="molecule type" value="Genomic_DNA"/>
</dbReference>
<dbReference type="InterPro" id="IPR043917">
    <property type="entry name" value="DUF5753"/>
</dbReference>